<dbReference type="PANTHER" id="PTHR36011:SF1">
    <property type="entry name" value="BAT2 DOMAIN PROTEIN"/>
    <property type="match status" value="1"/>
</dbReference>
<reference evidence="2 3" key="1">
    <citation type="journal article" date="2019" name="Plant Biotechnol. J.">
        <title>The red bayberry genome and genetic basis of sex determination.</title>
        <authorList>
            <person name="Jia H.M."/>
            <person name="Jia H.J."/>
            <person name="Cai Q.L."/>
            <person name="Wang Y."/>
            <person name="Zhao H.B."/>
            <person name="Yang W.F."/>
            <person name="Wang G.Y."/>
            <person name="Li Y.H."/>
            <person name="Zhan D.L."/>
            <person name="Shen Y.T."/>
            <person name="Niu Q.F."/>
            <person name="Chang L."/>
            <person name="Qiu J."/>
            <person name="Zhao L."/>
            <person name="Xie H.B."/>
            <person name="Fu W.Y."/>
            <person name="Jin J."/>
            <person name="Li X.W."/>
            <person name="Jiao Y."/>
            <person name="Zhou C.C."/>
            <person name="Tu T."/>
            <person name="Chai C.Y."/>
            <person name="Gao J.L."/>
            <person name="Fan L.J."/>
            <person name="van de Weg E."/>
            <person name="Wang J.Y."/>
            <person name="Gao Z.S."/>
        </authorList>
    </citation>
    <scope>NUCLEOTIDE SEQUENCE [LARGE SCALE GENOMIC DNA]</scope>
    <source>
        <tissue evidence="2">Leaves</tissue>
    </source>
</reference>
<feature type="compositionally biased region" description="Polar residues" evidence="1">
    <location>
        <begin position="1"/>
        <end position="10"/>
    </location>
</feature>
<accession>A0A6A1V5L8</accession>
<sequence length="96" mass="10605">MEEENTQSVNEGKETEKEPLKAKAEKEAKSEPKTGGGWGGWGFSPLSVLSDLQKAAEEISRNGKQLDDQIQCLSARRLIHFYQSVKLALSVVEENA</sequence>
<protein>
    <submittedName>
        <fullName evidence="2">Uncharacterized protein</fullName>
    </submittedName>
</protein>
<dbReference type="AlphaFoldDB" id="A0A6A1V5L8"/>
<gene>
    <name evidence="2" type="ORF">CJ030_MR7G011509</name>
</gene>
<feature type="region of interest" description="Disordered" evidence="1">
    <location>
        <begin position="1"/>
        <end position="41"/>
    </location>
</feature>
<dbReference type="PANTHER" id="PTHR36011">
    <property type="entry name" value="BAT2 DOMAIN PROTEIN"/>
    <property type="match status" value="1"/>
</dbReference>
<comment type="caution">
    <text evidence="2">The sequence shown here is derived from an EMBL/GenBank/DDBJ whole genome shotgun (WGS) entry which is preliminary data.</text>
</comment>
<name>A0A6A1V5L8_9ROSI</name>
<evidence type="ECO:0000313" key="2">
    <source>
        <dbReference type="EMBL" id="KAB1207188.1"/>
    </source>
</evidence>
<evidence type="ECO:0000256" key="1">
    <source>
        <dbReference type="SAM" id="MobiDB-lite"/>
    </source>
</evidence>
<organism evidence="2 3">
    <name type="scientific">Morella rubra</name>
    <name type="common">Chinese bayberry</name>
    <dbReference type="NCBI Taxonomy" id="262757"/>
    <lineage>
        <taxon>Eukaryota</taxon>
        <taxon>Viridiplantae</taxon>
        <taxon>Streptophyta</taxon>
        <taxon>Embryophyta</taxon>
        <taxon>Tracheophyta</taxon>
        <taxon>Spermatophyta</taxon>
        <taxon>Magnoliopsida</taxon>
        <taxon>eudicotyledons</taxon>
        <taxon>Gunneridae</taxon>
        <taxon>Pentapetalae</taxon>
        <taxon>rosids</taxon>
        <taxon>fabids</taxon>
        <taxon>Fagales</taxon>
        <taxon>Myricaceae</taxon>
        <taxon>Morella</taxon>
    </lineage>
</organism>
<evidence type="ECO:0000313" key="3">
    <source>
        <dbReference type="Proteomes" id="UP000516437"/>
    </source>
</evidence>
<feature type="compositionally biased region" description="Basic and acidic residues" evidence="1">
    <location>
        <begin position="11"/>
        <end position="32"/>
    </location>
</feature>
<proteinExistence type="predicted"/>
<dbReference type="EMBL" id="RXIC02000025">
    <property type="protein sequence ID" value="KAB1207188.1"/>
    <property type="molecule type" value="Genomic_DNA"/>
</dbReference>
<dbReference type="Proteomes" id="UP000516437">
    <property type="component" value="Chromosome 7"/>
</dbReference>
<keyword evidence="3" id="KW-1185">Reference proteome</keyword>